<dbReference type="AlphaFoldDB" id="A0A0D3M5I6"/>
<keyword evidence="5" id="KW-0934">Plastid</keyword>
<dbReference type="PANTHER" id="PTHR13479:SF40">
    <property type="entry name" value="SMALL RIBOSOMAL SUBUNIT PROTEIN BS18M"/>
    <property type="match status" value="1"/>
</dbReference>
<evidence type="ECO:0000256" key="1">
    <source>
        <dbReference type="ARBA" id="ARBA00005589"/>
    </source>
</evidence>
<evidence type="ECO:0000256" key="3">
    <source>
        <dbReference type="ARBA" id="ARBA00023274"/>
    </source>
</evidence>
<keyword evidence="2 4" id="KW-0689">Ribosomal protein</keyword>
<dbReference type="NCBIfam" id="TIGR00165">
    <property type="entry name" value="S18"/>
    <property type="match status" value="1"/>
</dbReference>
<dbReference type="SUPFAM" id="SSF46911">
    <property type="entry name" value="Ribosomal protein S18"/>
    <property type="match status" value="1"/>
</dbReference>
<dbReference type="PRINTS" id="PR00974">
    <property type="entry name" value="RIBOSOMALS18"/>
</dbReference>
<comment type="similarity">
    <text evidence="1 4">Belongs to the bacterial ribosomal protein bS18 family.</text>
</comment>
<proteinExistence type="inferred from homology"/>
<dbReference type="Gene3D" id="4.10.640.10">
    <property type="entry name" value="Ribosomal protein S18"/>
    <property type="match status" value="1"/>
</dbReference>
<dbReference type="GeneID" id="24121272"/>
<protein>
    <submittedName>
        <fullName evidence="5">30S ribosomal protein S18</fullName>
    </submittedName>
</protein>
<dbReference type="Pfam" id="PF01084">
    <property type="entry name" value="Ribosomal_S18"/>
    <property type="match status" value="1"/>
</dbReference>
<dbReference type="EMBL" id="KJ624065">
    <property type="protein sequence ID" value="AIB04110.1"/>
    <property type="molecule type" value="Genomic_DNA"/>
</dbReference>
<sequence length="72" mass="8340">MSKSKRKLSPISLDRPIDYKDLALLRSFTTSYGKILARRATRLTRNQQNRVKKAIKQARILGIFPFVPKKPI</sequence>
<evidence type="ECO:0000256" key="4">
    <source>
        <dbReference type="RuleBase" id="RU003910"/>
    </source>
</evidence>
<dbReference type="GO" id="GO:0070181">
    <property type="term" value="F:small ribosomal subunit rRNA binding"/>
    <property type="evidence" value="ECO:0007669"/>
    <property type="project" value="TreeGrafter"/>
</dbReference>
<dbReference type="HAMAP" id="MF_00270">
    <property type="entry name" value="Ribosomal_bS18"/>
    <property type="match status" value="1"/>
</dbReference>
<dbReference type="PANTHER" id="PTHR13479">
    <property type="entry name" value="30S RIBOSOMAL PROTEIN S18"/>
    <property type="match status" value="1"/>
</dbReference>
<organism evidence="5">
    <name type="scientific">Trachydiscus minutus</name>
    <dbReference type="NCBI Taxonomy" id="1032745"/>
    <lineage>
        <taxon>Eukaryota</taxon>
        <taxon>Sar</taxon>
        <taxon>Stramenopiles</taxon>
        <taxon>Ochrophyta</taxon>
        <taxon>Eustigmatophyceae</taxon>
        <taxon>Goniochloridales</taxon>
        <taxon>Goniochloridaceae</taxon>
        <taxon>Trachydiscus</taxon>
    </lineage>
</organism>
<geneLocation type="plastid" evidence="5"/>
<name>A0A0D3M5I6_9STRA</name>
<dbReference type="GO" id="GO:0005763">
    <property type="term" value="C:mitochondrial small ribosomal subunit"/>
    <property type="evidence" value="ECO:0007669"/>
    <property type="project" value="TreeGrafter"/>
</dbReference>
<gene>
    <name evidence="5" type="primary">rps18</name>
</gene>
<evidence type="ECO:0000313" key="5">
    <source>
        <dbReference type="EMBL" id="AIB04110.1"/>
    </source>
</evidence>
<keyword evidence="3 4" id="KW-0687">Ribonucleoprotein</keyword>
<dbReference type="GO" id="GO:0003735">
    <property type="term" value="F:structural constituent of ribosome"/>
    <property type="evidence" value="ECO:0007669"/>
    <property type="project" value="InterPro"/>
</dbReference>
<dbReference type="RefSeq" id="YP_009131310.1">
    <property type="nucleotide sequence ID" value="NC_026851.1"/>
</dbReference>
<reference evidence="5" key="1">
    <citation type="journal article" date="2015" name="Sci. Rep.">
        <title>Updating algal evolutionary relationships through plastid genome sequencing: did alveolate plastids emerge through endosymbiosis of an ochrophyte?</title>
        <authorList>
            <person name="Sevcikova T."/>
            <person name="Horak A."/>
            <person name="Klimes V."/>
            <person name="Zbrankova V."/>
            <person name="Demir-Hilton E."/>
            <person name="Sudek S."/>
            <person name="Jenkins J."/>
            <person name="Schmutz J."/>
            <person name="Pribyl P."/>
            <person name="Fousek J."/>
            <person name="Vlcek C."/>
            <person name="Lang B.F."/>
            <person name="Obornik M."/>
            <person name="Worden A.Z."/>
            <person name="Elias M."/>
        </authorList>
    </citation>
    <scope>NUCLEOTIDE SEQUENCE</scope>
</reference>
<accession>A0A0D3M5I6</accession>
<dbReference type="InterPro" id="IPR036870">
    <property type="entry name" value="Ribosomal_bS18_sf"/>
</dbReference>
<dbReference type="GO" id="GO:0006412">
    <property type="term" value="P:translation"/>
    <property type="evidence" value="ECO:0007669"/>
    <property type="project" value="InterPro"/>
</dbReference>
<dbReference type="InterPro" id="IPR001648">
    <property type="entry name" value="Ribosomal_bS18"/>
</dbReference>
<evidence type="ECO:0000256" key="2">
    <source>
        <dbReference type="ARBA" id="ARBA00022980"/>
    </source>
</evidence>